<dbReference type="AlphaFoldDB" id="A0A8J8T6M6"/>
<gene>
    <name evidence="2" type="ORF">FGO68_gene5876</name>
</gene>
<organism evidence="2 3">
    <name type="scientific">Halteria grandinella</name>
    <dbReference type="NCBI Taxonomy" id="5974"/>
    <lineage>
        <taxon>Eukaryota</taxon>
        <taxon>Sar</taxon>
        <taxon>Alveolata</taxon>
        <taxon>Ciliophora</taxon>
        <taxon>Intramacronucleata</taxon>
        <taxon>Spirotrichea</taxon>
        <taxon>Stichotrichia</taxon>
        <taxon>Sporadotrichida</taxon>
        <taxon>Halteriidae</taxon>
        <taxon>Halteria</taxon>
    </lineage>
</organism>
<sequence>MSLSNQQLIRIRLLKLYKSRQSLDQGFTLNEVIQVLVSSSLPSFLLYRCLNDISKLSTVEEGSCVFQNALWSVVQDLADKEPHEGLDLRVLSEVLFILYSQLELFLFDLVLLRADNALHTDQIVVVAEEVLPISSWLMHTSGNLFTVLLLEFLFLLLLVCKLLFFGHRYEIILNFIFL</sequence>
<accession>A0A8J8T6M6</accession>
<evidence type="ECO:0000256" key="1">
    <source>
        <dbReference type="SAM" id="Phobius"/>
    </source>
</evidence>
<keyword evidence="1" id="KW-0472">Membrane</keyword>
<protein>
    <submittedName>
        <fullName evidence="2">Uncharacterized protein</fullName>
    </submittedName>
</protein>
<keyword evidence="1" id="KW-0812">Transmembrane</keyword>
<keyword evidence="3" id="KW-1185">Reference proteome</keyword>
<evidence type="ECO:0000313" key="3">
    <source>
        <dbReference type="Proteomes" id="UP000785679"/>
    </source>
</evidence>
<proteinExistence type="predicted"/>
<dbReference type="Proteomes" id="UP000785679">
    <property type="component" value="Unassembled WGS sequence"/>
</dbReference>
<reference evidence="2" key="1">
    <citation type="submission" date="2019-06" db="EMBL/GenBank/DDBJ databases">
        <authorList>
            <person name="Zheng W."/>
        </authorList>
    </citation>
    <scope>NUCLEOTIDE SEQUENCE</scope>
    <source>
        <strain evidence="2">QDHG01</strain>
    </source>
</reference>
<feature type="transmembrane region" description="Helical" evidence="1">
    <location>
        <begin position="144"/>
        <end position="164"/>
    </location>
</feature>
<name>A0A8J8T6M6_HALGN</name>
<keyword evidence="1" id="KW-1133">Transmembrane helix</keyword>
<dbReference type="EMBL" id="RRYP01002799">
    <property type="protein sequence ID" value="TNV84407.1"/>
    <property type="molecule type" value="Genomic_DNA"/>
</dbReference>
<evidence type="ECO:0000313" key="2">
    <source>
        <dbReference type="EMBL" id="TNV84407.1"/>
    </source>
</evidence>
<comment type="caution">
    <text evidence="2">The sequence shown here is derived from an EMBL/GenBank/DDBJ whole genome shotgun (WGS) entry which is preliminary data.</text>
</comment>